<sequence>MSREPDNLDTTTERPPKPFVLISEDHPKLPILREALTTTQDHSFDIGKELDDKGINYEAIPLTLSSDDELELSDVLAGLGTFYDERYRELGEASDNDKSIEYASRALASTPDGHSKKFRILANLGTYHTVRFQRLDDPNDLGKAIGYQTRALELPPDGDINWASHLANLSLSHSHRFERLGELGDVEKAIDYGSRGLALASDAHPFRSTQLATLGISHKARFERLGELGDLDKAIEYESRALALTPDGHPDLPDRIANLGTSHGDRFQRLGELGDLHKSIDYASRAVTLTPKGDPLLSMRLTNLGIVFGDRFERLGDQDDLDKAIEYGSRALESNLDDHKHFPDQLTNLAVFYKHRFVLLEELGDLEKVIELHSAAVALTPNGHPQLSDRIHNLGVSYALRFNSLYELADLDKLITCMTRALDLTPDGHPHRPDRHFVLAPYRLFQSRHTGDPSYMQQALDSFRLAAQSSPGSPRSKFGYAEGWALFAADENGLCPMEAYQTAINVVPEFIWLGATTSQRYQDLEQVQNLGAMAAAAAIRSSDYKLALEWLEQTRCVVWSQNLMLRSPLDQLQSSHPTLAIRLQTLADQLHHAASNSRESQALSSESMTAEQVAQQHRRMAKEYQDLLSQARRLPGFEGFLQPVRANRLVRAARNGPIVILNCHEDICDALSITPNEDNIRRIPLPNFTLDKAQSARSEIERSLRRKGLRERGFKIRQDPEQKNDMGGALAMLWNDIVKPVLVYLGFLNNAPSKDLPHITWCPTGVLSFLPLHAAGDYDQPGARVFNYVVSSYTSTLTALLISTPSSLSRDSRVLAIGLQSTPNHSPLPGTAGELACVQAHSQKTAGYTQLVNDQATTTAVLDAMEQHDWVHLACHAHQNVWDPTKSGFFMHDGTLDLASINQRSFKNKGLAFLSACQTATGDEKLPNEAAHLASGMLMAGYSSVIGTMWSVMDQDAPLVAAEVYGQLVETGKLGNGEAGKALHHAAAELRGKVGEKAFERWVPYIHIGS</sequence>
<protein>
    <recommendedName>
        <fullName evidence="2">CHAT domain-containing protein</fullName>
    </recommendedName>
</protein>
<dbReference type="InterPro" id="IPR011990">
    <property type="entry name" value="TPR-like_helical_dom_sf"/>
</dbReference>
<accession>A0A8H3DK07</accession>
<dbReference type="Pfam" id="PF12770">
    <property type="entry name" value="CHAT"/>
    <property type="match status" value="1"/>
</dbReference>
<dbReference type="EMBL" id="CAJMXA010003972">
    <property type="protein sequence ID" value="CAE6529626.1"/>
    <property type="molecule type" value="Genomic_DNA"/>
</dbReference>
<evidence type="ECO:0000256" key="1">
    <source>
        <dbReference type="SAM" id="MobiDB-lite"/>
    </source>
</evidence>
<evidence type="ECO:0000313" key="3">
    <source>
        <dbReference type="EMBL" id="CAE6529626.1"/>
    </source>
</evidence>
<dbReference type="PANTHER" id="PTHR19959:SF119">
    <property type="entry name" value="FUNGAL LIPASE-LIKE DOMAIN-CONTAINING PROTEIN"/>
    <property type="match status" value="1"/>
</dbReference>
<evidence type="ECO:0000259" key="2">
    <source>
        <dbReference type="Pfam" id="PF12770"/>
    </source>
</evidence>
<evidence type="ECO:0000313" key="4">
    <source>
        <dbReference type="Proteomes" id="UP000663853"/>
    </source>
</evidence>
<dbReference type="Proteomes" id="UP000663853">
    <property type="component" value="Unassembled WGS sequence"/>
</dbReference>
<gene>
    <name evidence="3" type="ORF">RDB_LOCUS165829</name>
</gene>
<proteinExistence type="predicted"/>
<dbReference type="InterPro" id="IPR024983">
    <property type="entry name" value="CHAT_dom"/>
</dbReference>
<feature type="compositionally biased region" description="Polar residues" evidence="1">
    <location>
        <begin position="594"/>
        <end position="615"/>
    </location>
</feature>
<feature type="region of interest" description="Disordered" evidence="1">
    <location>
        <begin position="594"/>
        <end position="616"/>
    </location>
</feature>
<dbReference type="Gene3D" id="1.25.40.10">
    <property type="entry name" value="Tetratricopeptide repeat domain"/>
    <property type="match status" value="1"/>
</dbReference>
<dbReference type="OrthoDB" id="377209at2759"/>
<comment type="caution">
    <text evidence="3">The sequence shown here is derived from an EMBL/GenBank/DDBJ whole genome shotgun (WGS) entry which is preliminary data.</text>
</comment>
<organism evidence="3 4">
    <name type="scientific">Rhizoctonia solani</name>
    <dbReference type="NCBI Taxonomy" id="456999"/>
    <lineage>
        <taxon>Eukaryota</taxon>
        <taxon>Fungi</taxon>
        <taxon>Dikarya</taxon>
        <taxon>Basidiomycota</taxon>
        <taxon>Agaricomycotina</taxon>
        <taxon>Agaricomycetes</taxon>
        <taxon>Cantharellales</taxon>
        <taxon>Ceratobasidiaceae</taxon>
        <taxon>Rhizoctonia</taxon>
    </lineage>
</organism>
<name>A0A8H3DK07_9AGAM</name>
<feature type="domain" description="CHAT" evidence="2">
    <location>
        <begin position="733"/>
        <end position="1010"/>
    </location>
</feature>
<dbReference type="SUPFAM" id="SSF48452">
    <property type="entry name" value="TPR-like"/>
    <property type="match status" value="1"/>
</dbReference>
<dbReference type="AlphaFoldDB" id="A0A8H3DK07"/>
<dbReference type="SUPFAM" id="SSF81901">
    <property type="entry name" value="HCP-like"/>
    <property type="match status" value="1"/>
</dbReference>
<dbReference type="PANTHER" id="PTHR19959">
    <property type="entry name" value="KINESIN LIGHT CHAIN"/>
    <property type="match status" value="1"/>
</dbReference>
<reference evidence="3" key="1">
    <citation type="submission" date="2021-01" db="EMBL/GenBank/DDBJ databases">
        <authorList>
            <person name="Kaushik A."/>
        </authorList>
    </citation>
    <scope>NUCLEOTIDE SEQUENCE</scope>
    <source>
        <strain evidence="3">AG6-10EEA</strain>
    </source>
</reference>